<evidence type="ECO:0000313" key="3">
    <source>
        <dbReference type="Proteomes" id="UP001415857"/>
    </source>
</evidence>
<dbReference type="SUPFAM" id="SSF52058">
    <property type="entry name" value="L domain-like"/>
    <property type="match status" value="1"/>
</dbReference>
<dbReference type="InterPro" id="IPR032675">
    <property type="entry name" value="LRR_dom_sf"/>
</dbReference>
<dbReference type="Gene3D" id="3.80.10.10">
    <property type="entry name" value="Ribonuclease Inhibitor"/>
    <property type="match status" value="1"/>
</dbReference>
<evidence type="ECO:0000256" key="1">
    <source>
        <dbReference type="ARBA" id="ARBA00022821"/>
    </source>
</evidence>
<keyword evidence="3" id="KW-1185">Reference proteome</keyword>
<sequence length="151" mass="17192">MKHLTALEKLVLWNCEELNLVEDEDMQGLSSLRSLAIVELPKLVALPFGLQHSATTLQYLWIGNCRGLTTLPEWLQALKSLQILYIIGCPILSLPEGIQCLTTLRELGIDDCPHLKRRCKKETGEDWPKISHIPEITIDRVRIRVNESNLL</sequence>
<keyword evidence="1" id="KW-0611">Plant defense</keyword>
<dbReference type="PANTHER" id="PTHR36766:SF61">
    <property type="entry name" value="NB-ARC DOMAIN DISEASE RESISTANCE PROTEIN"/>
    <property type="match status" value="1"/>
</dbReference>
<organism evidence="2 3">
    <name type="scientific">Liquidambar formosana</name>
    <name type="common">Formosan gum</name>
    <dbReference type="NCBI Taxonomy" id="63359"/>
    <lineage>
        <taxon>Eukaryota</taxon>
        <taxon>Viridiplantae</taxon>
        <taxon>Streptophyta</taxon>
        <taxon>Embryophyta</taxon>
        <taxon>Tracheophyta</taxon>
        <taxon>Spermatophyta</taxon>
        <taxon>Magnoliopsida</taxon>
        <taxon>eudicotyledons</taxon>
        <taxon>Gunneridae</taxon>
        <taxon>Pentapetalae</taxon>
        <taxon>Saxifragales</taxon>
        <taxon>Altingiaceae</taxon>
        <taxon>Liquidambar</taxon>
    </lineage>
</organism>
<protein>
    <submittedName>
        <fullName evidence="2">Uncharacterized protein</fullName>
    </submittedName>
</protein>
<dbReference type="AlphaFoldDB" id="A0AAP0X2Q3"/>
<name>A0AAP0X2Q3_LIQFO</name>
<accession>A0AAP0X2Q3</accession>
<proteinExistence type="predicted"/>
<dbReference type="GO" id="GO:0006952">
    <property type="term" value="P:defense response"/>
    <property type="evidence" value="ECO:0007669"/>
    <property type="project" value="UniProtKB-KW"/>
</dbReference>
<comment type="caution">
    <text evidence="2">The sequence shown here is derived from an EMBL/GenBank/DDBJ whole genome shotgun (WGS) entry which is preliminary data.</text>
</comment>
<dbReference type="PANTHER" id="PTHR36766">
    <property type="entry name" value="PLANT BROAD-SPECTRUM MILDEW RESISTANCE PROTEIN RPW8"/>
    <property type="match status" value="1"/>
</dbReference>
<reference evidence="2 3" key="1">
    <citation type="journal article" date="2024" name="Plant J.">
        <title>Genome sequences and population genomics reveal climatic adaptation and genomic divergence between two closely related sweetgum species.</title>
        <authorList>
            <person name="Xu W.Q."/>
            <person name="Ren C.Q."/>
            <person name="Zhang X.Y."/>
            <person name="Comes H.P."/>
            <person name="Liu X.H."/>
            <person name="Li Y.G."/>
            <person name="Kettle C.J."/>
            <person name="Jalonen R."/>
            <person name="Gaisberger H."/>
            <person name="Ma Y.Z."/>
            <person name="Qiu Y.X."/>
        </authorList>
    </citation>
    <scope>NUCLEOTIDE SEQUENCE [LARGE SCALE GENOMIC DNA]</scope>
    <source>
        <strain evidence="2">Hangzhou</strain>
    </source>
</reference>
<dbReference type="EMBL" id="JBBPBK010000002">
    <property type="protein sequence ID" value="KAK9290934.1"/>
    <property type="molecule type" value="Genomic_DNA"/>
</dbReference>
<gene>
    <name evidence="2" type="ORF">L1049_009113</name>
</gene>
<dbReference type="Pfam" id="PF00560">
    <property type="entry name" value="LRR_1"/>
    <property type="match status" value="1"/>
</dbReference>
<dbReference type="InterPro" id="IPR001611">
    <property type="entry name" value="Leu-rich_rpt"/>
</dbReference>
<evidence type="ECO:0000313" key="2">
    <source>
        <dbReference type="EMBL" id="KAK9290934.1"/>
    </source>
</evidence>
<dbReference type="Proteomes" id="UP001415857">
    <property type="component" value="Unassembled WGS sequence"/>
</dbReference>